<keyword evidence="2" id="KW-1185">Reference proteome</keyword>
<gene>
    <name evidence="1" type="ORF">GCM10023186_26860</name>
</gene>
<dbReference type="Proteomes" id="UP001500454">
    <property type="component" value="Unassembled WGS sequence"/>
</dbReference>
<dbReference type="EMBL" id="BAABHA010000008">
    <property type="protein sequence ID" value="GAA4384519.1"/>
    <property type="molecule type" value="Genomic_DNA"/>
</dbReference>
<protein>
    <submittedName>
        <fullName evidence="1">Uncharacterized protein</fullName>
    </submittedName>
</protein>
<accession>A0ABP8J3T2</accession>
<organism evidence="1 2">
    <name type="scientific">Hymenobacter koreensis</name>
    <dbReference type="NCBI Taxonomy" id="1084523"/>
    <lineage>
        <taxon>Bacteria</taxon>
        <taxon>Pseudomonadati</taxon>
        <taxon>Bacteroidota</taxon>
        <taxon>Cytophagia</taxon>
        <taxon>Cytophagales</taxon>
        <taxon>Hymenobacteraceae</taxon>
        <taxon>Hymenobacter</taxon>
    </lineage>
</organism>
<comment type="caution">
    <text evidence="1">The sequence shown here is derived from an EMBL/GenBank/DDBJ whole genome shotgun (WGS) entry which is preliminary data.</text>
</comment>
<evidence type="ECO:0000313" key="2">
    <source>
        <dbReference type="Proteomes" id="UP001500454"/>
    </source>
</evidence>
<name>A0ABP8J3T2_9BACT</name>
<proteinExistence type="predicted"/>
<evidence type="ECO:0000313" key="1">
    <source>
        <dbReference type="EMBL" id="GAA4384519.1"/>
    </source>
</evidence>
<reference evidence="2" key="1">
    <citation type="journal article" date="2019" name="Int. J. Syst. Evol. Microbiol.">
        <title>The Global Catalogue of Microorganisms (GCM) 10K type strain sequencing project: providing services to taxonomists for standard genome sequencing and annotation.</title>
        <authorList>
            <consortium name="The Broad Institute Genomics Platform"/>
            <consortium name="The Broad Institute Genome Sequencing Center for Infectious Disease"/>
            <person name="Wu L."/>
            <person name="Ma J."/>
        </authorList>
    </citation>
    <scope>NUCLEOTIDE SEQUENCE [LARGE SCALE GENOMIC DNA]</scope>
    <source>
        <strain evidence="2">JCM 17924</strain>
    </source>
</reference>
<sequence>MQLNRVEKGTLRVAGHALPRLPAVAAEYVGKTARTTLEIKTTPSRHQV</sequence>